<dbReference type="InterPro" id="IPR012677">
    <property type="entry name" value="Nucleotide-bd_a/b_plait_sf"/>
</dbReference>
<reference evidence="5" key="1">
    <citation type="submission" date="2022-06" db="EMBL/GenBank/DDBJ databases">
        <authorList>
            <consortium name="SYNGENTA / RWTH Aachen University"/>
        </authorList>
    </citation>
    <scope>NUCLEOTIDE SEQUENCE</scope>
</reference>
<feature type="compositionally biased region" description="Basic residues" evidence="3">
    <location>
        <begin position="67"/>
        <end position="79"/>
    </location>
</feature>
<keyword evidence="6" id="KW-1185">Reference proteome</keyword>
<feature type="compositionally biased region" description="Basic residues" evidence="3">
    <location>
        <begin position="33"/>
        <end position="57"/>
    </location>
</feature>
<evidence type="ECO:0000313" key="6">
    <source>
        <dbReference type="Proteomes" id="UP001153365"/>
    </source>
</evidence>
<feature type="compositionally biased region" description="Basic and acidic residues" evidence="3">
    <location>
        <begin position="1"/>
        <end position="29"/>
    </location>
</feature>
<feature type="compositionally biased region" description="Gly residues" evidence="3">
    <location>
        <begin position="344"/>
        <end position="362"/>
    </location>
</feature>
<dbReference type="Proteomes" id="UP001153365">
    <property type="component" value="Unassembled WGS sequence"/>
</dbReference>
<comment type="caution">
    <text evidence="5">The sequence shown here is derived from an EMBL/GenBank/DDBJ whole genome shotgun (WGS) entry which is preliminary data.</text>
</comment>
<dbReference type="InterPro" id="IPR035979">
    <property type="entry name" value="RBD_domain_sf"/>
</dbReference>
<dbReference type="GO" id="GO:0005737">
    <property type="term" value="C:cytoplasm"/>
    <property type="evidence" value="ECO:0007669"/>
    <property type="project" value="TreeGrafter"/>
</dbReference>
<dbReference type="EMBL" id="CALTRL010000992">
    <property type="protein sequence ID" value="CAH7670450.1"/>
    <property type="molecule type" value="Genomic_DNA"/>
</dbReference>
<feature type="domain" description="RRM" evidence="4">
    <location>
        <begin position="130"/>
        <end position="207"/>
    </location>
</feature>
<evidence type="ECO:0000256" key="2">
    <source>
        <dbReference type="PROSITE-ProRule" id="PRU00176"/>
    </source>
</evidence>
<dbReference type="GO" id="GO:0003729">
    <property type="term" value="F:mRNA binding"/>
    <property type="evidence" value="ECO:0007669"/>
    <property type="project" value="TreeGrafter"/>
</dbReference>
<dbReference type="GO" id="GO:0005634">
    <property type="term" value="C:nucleus"/>
    <property type="evidence" value="ECO:0007669"/>
    <property type="project" value="TreeGrafter"/>
</dbReference>
<accession>A0AAV0AND6</accession>
<dbReference type="InterPro" id="IPR000504">
    <property type="entry name" value="RRM_dom"/>
</dbReference>
<name>A0AAV0AND6_PHAPC</name>
<dbReference type="PANTHER" id="PTHR23003:SF3">
    <property type="entry name" value="FI21236P1-RELATED"/>
    <property type="match status" value="1"/>
</dbReference>
<feature type="compositionally biased region" description="Gly residues" evidence="3">
    <location>
        <begin position="387"/>
        <end position="416"/>
    </location>
</feature>
<dbReference type="PANTHER" id="PTHR23003">
    <property type="entry name" value="RNA RECOGNITION MOTIF RRM DOMAIN CONTAINING PROTEIN"/>
    <property type="match status" value="1"/>
</dbReference>
<feature type="compositionally biased region" description="Low complexity" evidence="3">
    <location>
        <begin position="331"/>
        <end position="343"/>
    </location>
</feature>
<dbReference type="InterPro" id="IPR050374">
    <property type="entry name" value="RRT5_SRSF_SR"/>
</dbReference>
<dbReference type="Pfam" id="PF00076">
    <property type="entry name" value="RRM_1"/>
    <property type="match status" value="3"/>
</dbReference>
<evidence type="ECO:0000256" key="3">
    <source>
        <dbReference type="SAM" id="MobiDB-lite"/>
    </source>
</evidence>
<dbReference type="FunFam" id="3.30.70.330:FF:000362">
    <property type="entry name" value="GBP2p Poly(A+) RNA-binding protein"/>
    <property type="match status" value="1"/>
</dbReference>
<feature type="domain" description="RRM" evidence="4">
    <location>
        <begin position="424"/>
        <end position="500"/>
    </location>
</feature>
<feature type="compositionally biased region" description="Polar residues" evidence="3">
    <location>
        <begin position="370"/>
        <end position="386"/>
    </location>
</feature>
<evidence type="ECO:0000259" key="4">
    <source>
        <dbReference type="PROSITE" id="PS50102"/>
    </source>
</evidence>
<feature type="region of interest" description="Disordered" evidence="3">
    <location>
        <begin position="328"/>
        <end position="421"/>
    </location>
</feature>
<dbReference type="SUPFAM" id="SSF54928">
    <property type="entry name" value="RNA-binding domain, RBD"/>
    <property type="match status" value="2"/>
</dbReference>
<proteinExistence type="predicted"/>
<feature type="domain" description="RRM" evidence="4">
    <location>
        <begin position="253"/>
        <end position="330"/>
    </location>
</feature>
<sequence>MSEDKEMGNGVLDSDRWDGDERRRDDGHYRSSASRRSRRSRSRSPMRSRRSKSRSRSPRQNSDRHDRRSSRSPYRHRGSGRGFEENRYSSYGRPGGFSSRGRGHPDDPARRAMNREHIAAEATKRSIKENRVYVGNLAFSVKWSDLKDFMREVGHVVFAEVMTLPNGMSKGCGVVEFSSRSEAERAIKELNDTPLFGRQIFVREDREEEARFGSLAISGFGARGGHSSGFGGRSGFGGGHGQGGFAPPVAPCKQLAISGLPYTVGWQDLKDMFRSAGNILRADVHFGPDGGPTGNGMVVFETSRDAQNAITMFNGFEYEGRTISVREDRSGSYNSGSRGSLRGATGGRSMPGGRSGFKGGPANGYHGSGSRDTSNLYGDYSGQDNPSGGGSDHLEGGGGGVRGSLGGRGSSGGGGASLSAQPSQQIFVKNLPWSTSNEDLVELFQTTGKVQNAEVLVEGGRSKGVGVVEFETVGEAETAIAKFQNYSYGGRPLSLEFNGRWREFTNARPGSAGIQD</sequence>
<evidence type="ECO:0000256" key="1">
    <source>
        <dbReference type="ARBA" id="ARBA00022884"/>
    </source>
</evidence>
<keyword evidence="1 2" id="KW-0694">RNA-binding</keyword>
<dbReference type="PROSITE" id="PS50102">
    <property type="entry name" value="RRM"/>
    <property type="match status" value="3"/>
</dbReference>
<gene>
    <name evidence="5" type="ORF">PPACK8108_LOCUS5161</name>
</gene>
<dbReference type="AlphaFoldDB" id="A0AAV0AND6"/>
<dbReference type="SMART" id="SM00360">
    <property type="entry name" value="RRM"/>
    <property type="match status" value="3"/>
</dbReference>
<feature type="region of interest" description="Disordered" evidence="3">
    <location>
        <begin position="1"/>
        <end position="110"/>
    </location>
</feature>
<organism evidence="5 6">
    <name type="scientific">Phakopsora pachyrhizi</name>
    <name type="common">Asian soybean rust disease fungus</name>
    <dbReference type="NCBI Taxonomy" id="170000"/>
    <lineage>
        <taxon>Eukaryota</taxon>
        <taxon>Fungi</taxon>
        <taxon>Dikarya</taxon>
        <taxon>Basidiomycota</taxon>
        <taxon>Pucciniomycotina</taxon>
        <taxon>Pucciniomycetes</taxon>
        <taxon>Pucciniales</taxon>
        <taxon>Phakopsoraceae</taxon>
        <taxon>Phakopsora</taxon>
    </lineage>
</organism>
<feature type="compositionally biased region" description="Low complexity" evidence="3">
    <location>
        <begin position="88"/>
        <end position="100"/>
    </location>
</feature>
<evidence type="ECO:0000313" key="5">
    <source>
        <dbReference type="EMBL" id="CAH7670450.1"/>
    </source>
</evidence>
<dbReference type="Gene3D" id="3.30.70.330">
    <property type="match status" value="3"/>
</dbReference>
<protein>
    <submittedName>
        <fullName evidence="5">RNP domain-containing protein</fullName>
    </submittedName>
</protein>